<sequence>IPVFSPVLFNNMNEYYNSDSILCALIKIFKCCLEIICIFYETIA</sequence>
<dbReference type="HOGENOM" id="CLU_3209353_0_0_9"/>
<evidence type="ECO:0000313" key="1">
    <source>
        <dbReference type="EMBL" id="EFC95266.1"/>
    </source>
</evidence>
<dbReference type="Proteomes" id="UP000004968">
    <property type="component" value="Unassembled WGS sequence"/>
</dbReference>
<dbReference type="EMBL" id="ACIO01000788">
    <property type="protein sequence ID" value="EFC95266.1"/>
    <property type="molecule type" value="Genomic_DNA"/>
</dbReference>
<feature type="non-terminal residue" evidence="1">
    <location>
        <position position="1"/>
    </location>
</feature>
<comment type="caution">
    <text evidence="1">The sequence shown here is derived from an EMBL/GenBank/DDBJ whole genome shotgun (WGS) entry which is preliminary data.</text>
</comment>
<organism evidence="1 2">
    <name type="scientific">Hungatella hathewayi DSM 13479</name>
    <dbReference type="NCBI Taxonomy" id="566550"/>
    <lineage>
        <taxon>Bacteria</taxon>
        <taxon>Bacillati</taxon>
        <taxon>Bacillota</taxon>
        <taxon>Clostridia</taxon>
        <taxon>Lachnospirales</taxon>
        <taxon>Lachnospiraceae</taxon>
        <taxon>Hungatella</taxon>
    </lineage>
</organism>
<dbReference type="AlphaFoldDB" id="D3ASD9"/>
<name>D3ASD9_9FIRM</name>
<reference evidence="1 2" key="1">
    <citation type="submission" date="2010-01" db="EMBL/GenBank/DDBJ databases">
        <authorList>
            <person name="Weinstock G."/>
            <person name="Sodergren E."/>
            <person name="Clifton S."/>
            <person name="Fulton L."/>
            <person name="Fulton B."/>
            <person name="Courtney L."/>
            <person name="Fronick C."/>
            <person name="Harrison M."/>
            <person name="Strong C."/>
            <person name="Farmer C."/>
            <person name="Delahaunty K."/>
            <person name="Markovic C."/>
            <person name="Hall O."/>
            <person name="Minx P."/>
            <person name="Tomlinson C."/>
            <person name="Mitreva M."/>
            <person name="Nelson J."/>
            <person name="Hou S."/>
            <person name="Wollam A."/>
            <person name="Pepin K.H."/>
            <person name="Johnson M."/>
            <person name="Bhonagiri V."/>
            <person name="Nash W.E."/>
            <person name="Warren W."/>
            <person name="Chinwalla A."/>
            <person name="Mardis E.R."/>
            <person name="Wilson R.K."/>
        </authorList>
    </citation>
    <scope>NUCLEOTIDE SEQUENCE [LARGE SCALE GENOMIC DNA]</scope>
    <source>
        <strain evidence="1 2">DSM 13479</strain>
    </source>
</reference>
<evidence type="ECO:0000313" key="2">
    <source>
        <dbReference type="Proteomes" id="UP000004968"/>
    </source>
</evidence>
<protein>
    <submittedName>
        <fullName evidence="1">Uncharacterized protein</fullName>
    </submittedName>
</protein>
<accession>D3ASD9</accession>
<gene>
    <name evidence="1" type="ORF">CLOSTHATH_06547</name>
</gene>
<proteinExistence type="predicted"/>